<evidence type="ECO:0000259" key="6">
    <source>
        <dbReference type="Pfam" id="PF01416"/>
    </source>
</evidence>
<dbReference type="Pfam" id="PF01416">
    <property type="entry name" value="PseudoU_synth_1"/>
    <property type="match status" value="1"/>
</dbReference>
<dbReference type="SUPFAM" id="SSF55120">
    <property type="entry name" value="Pseudouridine synthase"/>
    <property type="match status" value="1"/>
</dbReference>
<dbReference type="RefSeq" id="WP_266106233.1">
    <property type="nucleotide sequence ID" value="NZ_JANIDW010000001.1"/>
</dbReference>
<protein>
    <recommendedName>
        <fullName evidence="4">tRNA pseudouridine synthase A</fullName>
        <ecNumber evidence="4">5.4.99.12</ecNumber>
    </recommendedName>
    <alternativeName>
        <fullName evidence="4">tRNA pseudouridine(38-40) synthase</fullName>
    </alternativeName>
    <alternativeName>
        <fullName evidence="4">tRNA pseudouridylate synthase I</fullName>
    </alternativeName>
    <alternativeName>
        <fullName evidence="4">tRNA-uridine isomerase I</fullName>
    </alternativeName>
</protein>
<evidence type="ECO:0000256" key="4">
    <source>
        <dbReference type="HAMAP-Rule" id="MF_00171"/>
    </source>
</evidence>
<feature type="active site" description="Nucleophile" evidence="4">
    <location>
        <position position="61"/>
    </location>
</feature>
<dbReference type="PANTHER" id="PTHR11142">
    <property type="entry name" value="PSEUDOURIDYLATE SYNTHASE"/>
    <property type="match status" value="1"/>
</dbReference>
<feature type="binding site" evidence="4">
    <location>
        <position position="122"/>
    </location>
    <ligand>
        <name>substrate</name>
    </ligand>
</feature>
<evidence type="ECO:0000256" key="5">
    <source>
        <dbReference type="RuleBase" id="RU003792"/>
    </source>
</evidence>
<evidence type="ECO:0000256" key="1">
    <source>
        <dbReference type="ARBA" id="ARBA00009375"/>
    </source>
</evidence>
<comment type="catalytic activity">
    <reaction evidence="4 5">
        <text>uridine(38/39/40) in tRNA = pseudouridine(38/39/40) in tRNA</text>
        <dbReference type="Rhea" id="RHEA:22376"/>
        <dbReference type="Rhea" id="RHEA-COMP:10085"/>
        <dbReference type="Rhea" id="RHEA-COMP:10087"/>
        <dbReference type="ChEBI" id="CHEBI:65314"/>
        <dbReference type="ChEBI" id="CHEBI:65315"/>
        <dbReference type="EC" id="5.4.99.12"/>
    </reaction>
</comment>
<dbReference type="PANTHER" id="PTHR11142:SF0">
    <property type="entry name" value="TRNA PSEUDOURIDINE SYNTHASE-LIKE 1"/>
    <property type="match status" value="1"/>
</dbReference>
<evidence type="ECO:0000256" key="3">
    <source>
        <dbReference type="ARBA" id="ARBA00023235"/>
    </source>
</evidence>
<comment type="function">
    <text evidence="4">Formation of pseudouridine at positions 38, 39 and 40 in the anticodon stem and loop of transfer RNAs.</text>
</comment>
<dbReference type="GO" id="GO:0160147">
    <property type="term" value="F:tRNA pseudouridine(38-40) synthase activity"/>
    <property type="evidence" value="ECO:0007669"/>
    <property type="project" value="UniProtKB-EC"/>
</dbReference>
<dbReference type="Gene3D" id="3.30.70.660">
    <property type="entry name" value="Pseudouridine synthase I, catalytic domain, C-terminal subdomain"/>
    <property type="match status" value="1"/>
</dbReference>
<keyword evidence="2 4" id="KW-0819">tRNA processing</keyword>
<evidence type="ECO:0000313" key="8">
    <source>
        <dbReference type="Proteomes" id="UP001165648"/>
    </source>
</evidence>
<dbReference type="InterPro" id="IPR020094">
    <property type="entry name" value="TruA/RsuA/RluB/E/F_N"/>
</dbReference>
<name>A0ABT3W5D2_9PROT</name>
<dbReference type="InterPro" id="IPR020103">
    <property type="entry name" value="PsdUridine_synth_cat_dom_sf"/>
</dbReference>
<evidence type="ECO:0000256" key="2">
    <source>
        <dbReference type="ARBA" id="ARBA00022694"/>
    </source>
</evidence>
<evidence type="ECO:0000313" key="7">
    <source>
        <dbReference type="EMBL" id="MCX5613908.1"/>
    </source>
</evidence>
<comment type="similarity">
    <text evidence="1 4 5">Belongs to the tRNA pseudouridine synthase TruA family.</text>
</comment>
<dbReference type="InterPro" id="IPR001406">
    <property type="entry name" value="PsdUridine_synth_TruA"/>
</dbReference>
<dbReference type="Proteomes" id="UP001165648">
    <property type="component" value="Unassembled WGS sequence"/>
</dbReference>
<dbReference type="PIRSF" id="PIRSF001430">
    <property type="entry name" value="tRNA_psdUrid_synth"/>
    <property type="match status" value="1"/>
</dbReference>
<dbReference type="CDD" id="cd02570">
    <property type="entry name" value="PseudoU_synth_EcTruA"/>
    <property type="match status" value="1"/>
</dbReference>
<dbReference type="InterPro" id="IPR020097">
    <property type="entry name" value="PsdUridine_synth_TruA_a/b_dom"/>
</dbReference>
<dbReference type="HAMAP" id="MF_00171">
    <property type="entry name" value="TruA"/>
    <property type="match status" value="1"/>
</dbReference>
<comment type="subunit">
    <text evidence="4">Homodimer.</text>
</comment>
<dbReference type="NCBIfam" id="TIGR00071">
    <property type="entry name" value="hisT_truA"/>
    <property type="match status" value="1"/>
</dbReference>
<reference evidence="7 8" key="1">
    <citation type="submission" date="2022-07" db="EMBL/GenBank/DDBJ databases">
        <title>Bombella genomes.</title>
        <authorList>
            <person name="Harer L."/>
            <person name="Styblova S."/>
            <person name="Ehrmann M."/>
        </authorList>
    </citation>
    <scope>NUCLEOTIDE SEQUENCE [LARGE SCALE GENOMIC DNA]</scope>
    <source>
        <strain evidence="7 8">TMW 2.2558</strain>
    </source>
</reference>
<sequence>MFDAAPPGISRWAIRVEFDGRPFVGWQRQKSGLSVQQLIEEAAQHLTQGRKVSSVTAGRTDSGVHAAGLVAHLDFPEDAPLSRKAVRDALGYHLKPHPISILEAAPAPDGWNARFSATWRRYRYTILNRPARPAMQEGFVWHIRAPLDIEAMQAGANHLLGSHDFTSFRAVACQARDALRTLDELTITRSGEAVYIDTQARSFLHHQVRNMVGTLALVGHHQWSPERVKTALEARNRCKAGPTAPPDGLCLMDVGYPDNPFVTKMG</sequence>
<keyword evidence="8" id="KW-1185">Reference proteome</keyword>
<dbReference type="EC" id="5.4.99.12" evidence="4"/>
<feature type="domain" description="Pseudouridine synthase I TruA alpha/beta" evidence="6">
    <location>
        <begin position="156"/>
        <end position="257"/>
    </location>
</feature>
<proteinExistence type="inferred from homology"/>
<dbReference type="InterPro" id="IPR020095">
    <property type="entry name" value="PsdUridine_synth_TruA_C"/>
</dbReference>
<gene>
    <name evidence="4 7" type="primary">truA</name>
    <name evidence="7" type="ORF">NQF64_01400</name>
</gene>
<organism evidence="7 8">
    <name type="scientific">Bombella saccharophila</name>
    <dbReference type="NCBI Taxonomy" id="2967338"/>
    <lineage>
        <taxon>Bacteria</taxon>
        <taxon>Pseudomonadati</taxon>
        <taxon>Pseudomonadota</taxon>
        <taxon>Alphaproteobacteria</taxon>
        <taxon>Acetobacterales</taxon>
        <taxon>Acetobacteraceae</taxon>
        <taxon>Bombella</taxon>
    </lineage>
</organism>
<accession>A0ABT3W5D2</accession>
<dbReference type="EMBL" id="JANIDW010000001">
    <property type="protein sequence ID" value="MCX5613908.1"/>
    <property type="molecule type" value="Genomic_DNA"/>
</dbReference>
<dbReference type="Gene3D" id="3.30.70.580">
    <property type="entry name" value="Pseudouridine synthase I, catalytic domain, N-terminal subdomain"/>
    <property type="match status" value="1"/>
</dbReference>
<comment type="caution">
    <text evidence="7">The sequence shown here is derived from an EMBL/GenBank/DDBJ whole genome shotgun (WGS) entry which is preliminary data.</text>
</comment>
<keyword evidence="3 4" id="KW-0413">Isomerase</keyword>
<comment type="caution">
    <text evidence="4">Lacks conserved residue(s) required for the propagation of feature annotation.</text>
</comment>